<sequence length="75" mass="8072">MLTHPTKNILNVGRVSECAPAIQFLIYQVGEFVPFATMSSLYERFPHANVQRGLAAAPFAIPAPGGNRPSGADFL</sequence>
<protein>
    <submittedName>
        <fullName evidence="1">Uncharacterized protein</fullName>
    </submittedName>
</protein>
<dbReference type="KEGG" id="cui:AFK65_08710"/>
<evidence type="ECO:0000313" key="2">
    <source>
        <dbReference type="Proteomes" id="UP000061974"/>
    </source>
</evidence>
<dbReference type="AlphaFoldDB" id="A0AAC9EW28"/>
<reference evidence="2" key="1">
    <citation type="submission" date="2015-07" db="EMBL/GenBank/DDBJ databases">
        <authorList>
            <person name="Moine D."/>
            <person name="Kassam M."/>
        </authorList>
    </citation>
    <scope>NUCLEOTIDE SEQUENCE [LARGE SCALE GENOMIC DNA]</scope>
    <source>
        <strain evidence="2">NCTC 9529</strain>
    </source>
</reference>
<gene>
    <name evidence="1" type="ORF">AFK65_08710</name>
</gene>
<organism evidence="1 2">
    <name type="scientific">Cronobacter universalis NCTC 9529</name>
    <dbReference type="NCBI Taxonomy" id="1074000"/>
    <lineage>
        <taxon>Bacteria</taxon>
        <taxon>Pseudomonadati</taxon>
        <taxon>Pseudomonadota</taxon>
        <taxon>Gammaproteobacteria</taxon>
        <taxon>Enterobacterales</taxon>
        <taxon>Enterobacteriaceae</taxon>
        <taxon>Cronobacter</taxon>
    </lineage>
</organism>
<accession>A0AAC9EW28</accession>
<name>A0AAC9EW28_9ENTR</name>
<reference evidence="2" key="2">
    <citation type="submission" date="2015-09" db="EMBL/GenBank/DDBJ databases">
        <title>Cronobacter genome sequencing and assembly.</title>
        <authorList>
            <person name="Descombes P."/>
            <person name="Baert L."/>
            <person name="Ngom-Bru C."/>
            <person name="Barretto C."/>
        </authorList>
    </citation>
    <scope>NUCLEOTIDE SEQUENCE [LARGE SCALE GENOMIC DNA]</scope>
    <source>
        <strain evidence="2">NCTC 9529</strain>
    </source>
</reference>
<dbReference type="EMBL" id="CP012257">
    <property type="protein sequence ID" value="ALB54739.1"/>
    <property type="molecule type" value="Genomic_DNA"/>
</dbReference>
<dbReference type="Proteomes" id="UP000061974">
    <property type="component" value="Chromosome"/>
</dbReference>
<proteinExistence type="predicted"/>
<evidence type="ECO:0000313" key="1">
    <source>
        <dbReference type="EMBL" id="ALB54739.1"/>
    </source>
</evidence>
<reference evidence="1 2" key="3">
    <citation type="journal article" date="2016" name="Genome Announc.">
        <title>Fully Closed Genome Sequences of Five Type Strains of the Genus Cronobacter and One Cronobacter sakazakii Strain.</title>
        <authorList>
            <person name="Moine D."/>
            <person name="Kassam M."/>
            <person name="Baert L."/>
            <person name="Tang Y."/>
            <person name="Barretto C."/>
            <person name="Ngom Bru C."/>
            <person name="Klijn A."/>
            <person name="Descombes P."/>
        </authorList>
    </citation>
    <scope>NUCLEOTIDE SEQUENCE [LARGE SCALE GENOMIC DNA]</scope>
    <source>
        <strain evidence="1 2">NCTC 9529</strain>
    </source>
</reference>